<protein>
    <recommendedName>
        <fullName evidence="2">G8 domain-containing protein</fullName>
    </recommendedName>
</protein>
<dbReference type="InterPro" id="IPR019316">
    <property type="entry name" value="G8_domain"/>
</dbReference>
<dbReference type="EMBL" id="LGRX02001812">
    <property type="protein sequence ID" value="KAK3285447.1"/>
    <property type="molecule type" value="Genomic_DNA"/>
</dbReference>
<name>A0AAE0GWG0_9CHLO</name>
<proteinExistence type="predicted"/>
<dbReference type="Proteomes" id="UP001190700">
    <property type="component" value="Unassembled WGS sequence"/>
</dbReference>
<reference evidence="3 4" key="1">
    <citation type="journal article" date="2015" name="Genome Biol. Evol.">
        <title>Comparative Genomics of a Bacterivorous Green Alga Reveals Evolutionary Causalities and Consequences of Phago-Mixotrophic Mode of Nutrition.</title>
        <authorList>
            <person name="Burns J.A."/>
            <person name="Paasch A."/>
            <person name="Narechania A."/>
            <person name="Kim E."/>
        </authorList>
    </citation>
    <scope>NUCLEOTIDE SEQUENCE [LARGE SCALE GENOMIC DNA]</scope>
    <source>
        <strain evidence="3 4">PLY_AMNH</strain>
    </source>
</reference>
<organism evidence="3 4">
    <name type="scientific">Cymbomonas tetramitiformis</name>
    <dbReference type="NCBI Taxonomy" id="36881"/>
    <lineage>
        <taxon>Eukaryota</taxon>
        <taxon>Viridiplantae</taxon>
        <taxon>Chlorophyta</taxon>
        <taxon>Pyramimonadophyceae</taxon>
        <taxon>Pyramimonadales</taxon>
        <taxon>Pyramimonadaceae</taxon>
        <taxon>Cymbomonas</taxon>
    </lineage>
</organism>
<dbReference type="PANTHER" id="PTHR46769">
    <property type="entry name" value="POLYCYSTIC KIDNEY AND HEPATIC DISEASE 1 (AUTOSOMAL RECESSIVE)-LIKE 1"/>
    <property type="match status" value="1"/>
</dbReference>
<dbReference type="AlphaFoldDB" id="A0AAE0GWG0"/>
<evidence type="ECO:0000313" key="3">
    <source>
        <dbReference type="EMBL" id="KAK3285447.1"/>
    </source>
</evidence>
<keyword evidence="4" id="KW-1185">Reference proteome</keyword>
<dbReference type="Pfam" id="PF10162">
    <property type="entry name" value="G8"/>
    <property type="match status" value="1"/>
</dbReference>
<feature type="domain" description="G8" evidence="2">
    <location>
        <begin position="185"/>
        <end position="322"/>
    </location>
</feature>
<gene>
    <name evidence="3" type="ORF">CYMTET_6949</name>
</gene>
<dbReference type="PROSITE" id="PS51484">
    <property type="entry name" value="G8"/>
    <property type="match status" value="1"/>
</dbReference>
<comment type="caution">
    <text evidence="3">The sequence shown here is derived from an EMBL/GenBank/DDBJ whole genome shotgun (WGS) entry which is preliminary data.</text>
</comment>
<dbReference type="SMART" id="SM01225">
    <property type="entry name" value="G8"/>
    <property type="match status" value="1"/>
</dbReference>
<evidence type="ECO:0000256" key="1">
    <source>
        <dbReference type="ARBA" id="ARBA00022729"/>
    </source>
</evidence>
<dbReference type="PANTHER" id="PTHR46769:SF2">
    <property type="entry name" value="FIBROCYSTIN-L ISOFORM 2 PRECURSOR-RELATED"/>
    <property type="match status" value="1"/>
</dbReference>
<dbReference type="InterPro" id="IPR052387">
    <property type="entry name" value="Fibrocystin"/>
</dbReference>
<sequence>MQGWYLPGNTTAEIIMDYGFEDEFNSSSCSGPFLPLLMHGPASRVDLSALSDQCSTQTTHDGSGNNLEGTFLNAGAVRGTEGFYGSRDEIMPNSTAGPFKHGDFYYDREGGAVWIAITLNHSVQYSIATCPDYGCPAPEQEKAYVPGARSFAWSSNSSWAEGETDATTGEYLQGYQMWRKDDSEETIKSSDPLSTAPVVNDSITIPADWEVLLDTATPVLNRLDIYGTLRCPTSTEGGDSTVAALSALQIVIWNGGKLTCGSATEPFTGSFTLTVHGDPTLKGEETFESNGNIEVHNKWIVAWGELTLVGKAPQVTWTRLTASLNPGDTVVTVEDVDVGLDWLGNQGWEVFITSSSHDQYETEKRELQAVSGNTLTLASPVDYFHQGEIWRPGEGASDWTPGAPTTMDMRAAVGLLHRNIVVQGGDLPEYDHTAIGNQAAQEHGAKIICGALLEEKAGWNWQVQGYLQKGFNHHKGVCYFKAVEFRYMGGSSGDCALYWTNEGDPAGPYPSDALTVCQPAIRAMWPFRGISEASLNRYPQLKYLQHTGTGLAHPAISAKLARRVGFDFSPAPPLNPPSQGLQSCKATLPIAPPAWLLYQRCMISSASAPHRRCMQGQGSPLHVLSCSFHDLYNAPIYHFHIEEYSADSLNWLHAIDNVAYKFKGRGIFDAYGVKTRESAYPSYPELQGEVTRNLFAFQTNPSANGAWLEGGMAANSFYEMVPTFHLAYVKYLRDNYCIGQCMGTCFRIVPGVIQYGNHAMAALYGFLYDETLHPGDGTGLVENVTAWKCSRHGVLVEHRGNLHVRHVAVADCKTSGVYTHTTEATSLHLISDSLIAGKVPSSVRSSALCSAALREHVPHPQHYLGSI</sequence>
<accession>A0AAE0GWG0</accession>
<evidence type="ECO:0000313" key="4">
    <source>
        <dbReference type="Proteomes" id="UP001190700"/>
    </source>
</evidence>
<keyword evidence="1" id="KW-0732">Signal</keyword>
<evidence type="ECO:0000259" key="2">
    <source>
        <dbReference type="PROSITE" id="PS51484"/>
    </source>
</evidence>